<reference evidence="2 3" key="1">
    <citation type="submission" date="2019-09" db="EMBL/GenBank/DDBJ databases">
        <title>Non-baumannii Acinetobacter spp. carrying blaNDM-1 isolated in China.</title>
        <authorList>
            <person name="Cui C."/>
            <person name="Chen C."/>
            <person name="Sun J."/>
            <person name="Liu Y."/>
        </authorList>
    </citation>
    <scope>NUCLEOTIDE SEQUENCE [LARGE SCALE GENOMIC DNA]</scope>
    <source>
        <strain evidence="2 3">B18</strain>
        <plasmid evidence="3">pb18-1</plasmid>
    </source>
</reference>
<dbReference type="EMBL" id="CP044456">
    <property type="protein sequence ID" value="QIC71711.1"/>
    <property type="molecule type" value="Genomic_DNA"/>
</dbReference>
<dbReference type="AlphaFoldDB" id="A0A6C0Y630"/>
<gene>
    <name evidence="2" type="ORF">FSC09_15050</name>
</gene>
<evidence type="ECO:0000256" key="1">
    <source>
        <dbReference type="SAM" id="Phobius"/>
    </source>
</evidence>
<feature type="transmembrane region" description="Helical" evidence="1">
    <location>
        <begin position="287"/>
        <end position="307"/>
    </location>
</feature>
<sequence length="319" mass="36281">MSAEIREATLHGSVSPQMQNELESIIFKYLELHYPEDIKHTITQARNEVEEQIGNLVNKQLDFMAIQPVEETPQENNAVEEVAPVLEEAKSSFLFNMGAKYAQVIPPEQPQTIEVAKTAQEPVTPSAAQVNIEPAPLAQLQTPVPAPTPVAAKQAEDDLVYSDDENLLGENTGYHQRHDHEDRFFGMQLKIYKLLALTDDESAESYFRIGMVIAAIMIFLGAWNLFNDFTTISSMQNYFYVKNPVYMRQLAEFCQTSMSNIKQFQDCVANRQADLILGRRLDAVKDFFVIATGGVLFFIAYFLKLNYRGREAYLNREDY</sequence>
<keyword evidence="1" id="KW-0472">Membrane</keyword>
<geneLocation type="plasmid" evidence="3">
    <name>pb18-1</name>
</geneLocation>
<name>A0A6C0Y630_9GAMM</name>
<keyword evidence="2" id="KW-0614">Plasmid</keyword>
<dbReference type="RefSeq" id="WP_163146369.1">
    <property type="nucleotide sequence ID" value="NZ_CP044456.1"/>
</dbReference>
<accession>A0A6C0Y630</accession>
<feature type="transmembrane region" description="Helical" evidence="1">
    <location>
        <begin position="206"/>
        <end position="226"/>
    </location>
</feature>
<protein>
    <submittedName>
        <fullName evidence="2">Uncharacterized protein</fullName>
    </submittedName>
</protein>
<proteinExistence type="predicted"/>
<keyword evidence="1" id="KW-0812">Transmembrane</keyword>
<evidence type="ECO:0000313" key="2">
    <source>
        <dbReference type="EMBL" id="QIC71711.1"/>
    </source>
</evidence>
<organism evidence="2 3">
    <name type="scientific">Acinetobacter indicus</name>
    <dbReference type="NCBI Taxonomy" id="756892"/>
    <lineage>
        <taxon>Bacteria</taxon>
        <taxon>Pseudomonadati</taxon>
        <taxon>Pseudomonadota</taxon>
        <taxon>Gammaproteobacteria</taxon>
        <taxon>Moraxellales</taxon>
        <taxon>Moraxellaceae</taxon>
        <taxon>Acinetobacter</taxon>
    </lineage>
</organism>
<evidence type="ECO:0000313" key="3">
    <source>
        <dbReference type="Proteomes" id="UP000503440"/>
    </source>
</evidence>
<dbReference type="Proteomes" id="UP000503440">
    <property type="component" value="Plasmid pB18-1"/>
</dbReference>
<keyword evidence="1" id="KW-1133">Transmembrane helix</keyword>